<dbReference type="EMBL" id="NMUH01000183">
    <property type="protein sequence ID" value="MQL73918.1"/>
    <property type="molecule type" value="Genomic_DNA"/>
</dbReference>
<feature type="non-terminal residue" evidence="2">
    <location>
        <position position="205"/>
    </location>
</feature>
<reference evidence="2" key="1">
    <citation type="submission" date="2017-07" db="EMBL/GenBank/DDBJ databases">
        <title>Taro Niue Genome Assembly and Annotation.</title>
        <authorList>
            <person name="Atibalentja N."/>
            <person name="Keating K."/>
            <person name="Fields C.J."/>
        </authorList>
    </citation>
    <scope>NUCLEOTIDE SEQUENCE</scope>
    <source>
        <strain evidence="2">Niue_2</strain>
        <tissue evidence="2">Leaf</tissue>
    </source>
</reference>
<dbReference type="AlphaFoldDB" id="A0A843TQM9"/>
<comment type="caution">
    <text evidence="2">The sequence shown here is derived from an EMBL/GenBank/DDBJ whole genome shotgun (WGS) entry which is preliminary data.</text>
</comment>
<gene>
    <name evidence="2" type="ORF">Taro_006273</name>
</gene>
<sequence>AKKSNTVRLTTVGEHPTETDDAKFRQRPIRHTVPSTLSPRAKTPQTPSRFLLPYFSMEDLAVLSGRGRLPSSSASSVFPRHRRRIILHVVLRPSSSSPFPCRGRCRLTSMRRVRAMAAGDGQEGLSWEGISGSLRRGSERFLSGFGERLRRETGLDLGVAGAEVGGMVDAVGEVARNGLEAVDQIRLDLVPRFVDWNKWERWKID</sequence>
<feature type="region of interest" description="Disordered" evidence="1">
    <location>
        <begin position="1"/>
        <end position="22"/>
    </location>
</feature>
<accession>A0A843TQM9</accession>
<dbReference type="Proteomes" id="UP000652761">
    <property type="component" value="Unassembled WGS sequence"/>
</dbReference>
<evidence type="ECO:0000313" key="3">
    <source>
        <dbReference type="Proteomes" id="UP000652761"/>
    </source>
</evidence>
<protein>
    <submittedName>
        <fullName evidence="2">Uncharacterized protein</fullName>
    </submittedName>
</protein>
<organism evidence="2 3">
    <name type="scientific">Colocasia esculenta</name>
    <name type="common">Wild taro</name>
    <name type="synonym">Arum esculentum</name>
    <dbReference type="NCBI Taxonomy" id="4460"/>
    <lineage>
        <taxon>Eukaryota</taxon>
        <taxon>Viridiplantae</taxon>
        <taxon>Streptophyta</taxon>
        <taxon>Embryophyta</taxon>
        <taxon>Tracheophyta</taxon>
        <taxon>Spermatophyta</taxon>
        <taxon>Magnoliopsida</taxon>
        <taxon>Liliopsida</taxon>
        <taxon>Araceae</taxon>
        <taxon>Aroideae</taxon>
        <taxon>Colocasieae</taxon>
        <taxon>Colocasia</taxon>
    </lineage>
</organism>
<feature type="non-terminal residue" evidence="2">
    <location>
        <position position="1"/>
    </location>
</feature>
<evidence type="ECO:0000313" key="2">
    <source>
        <dbReference type="EMBL" id="MQL73918.1"/>
    </source>
</evidence>
<evidence type="ECO:0000256" key="1">
    <source>
        <dbReference type="SAM" id="MobiDB-lite"/>
    </source>
</evidence>
<name>A0A843TQM9_COLES</name>
<keyword evidence="3" id="KW-1185">Reference proteome</keyword>
<dbReference type="OrthoDB" id="1737931at2759"/>
<proteinExistence type="predicted"/>